<keyword evidence="2" id="KW-1185">Reference proteome</keyword>
<protein>
    <submittedName>
        <fullName evidence="1">Uncharacterized protein</fullName>
    </submittedName>
</protein>
<reference evidence="1 2" key="1">
    <citation type="journal article" date="2019" name="Int. J. Syst. Evol. Microbiol.">
        <title>The Global Catalogue of Microorganisms (GCM) 10K type strain sequencing project: providing services to taxonomists for standard genome sequencing and annotation.</title>
        <authorList>
            <consortium name="The Broad Institute Genomics Platform"/>
            <consortium name="The Broad Institute Genome Sequencing Center for Infectious Disease"/>
            <person name="Wu L."/>
            <person name="Ma J."/>
        </authorList>
    </citation>
    <scope>NUCLEOTIDE SEQUENCE [LARGE SCALE GENOMIC DNA]</scope>
    <source>
        <strain evidence="1 2">JCM 10673</strain>
    </source>
</reference>
<dbReference type="Proteomes" id="UP001501005">
    <property type="component" value="Unassembled WGS sequence"/>
</dbReference>
<comment type="caution">
    <text evidence="1">The sequence shown here is derived from an EMBL/GenBank/DDBJ whole genome shotgun (WGS) entry which is preliminary data.</text>
</comment>
<evidence type="ECO:0000313" key="2">
    <source>
        <dbReference type="Proteomes" id="UP001501005"/>
    </source>
</evidence>
<dbReference type="EMBL" id="BAAAHG010000011">
    <property type="protein sequence ID" value="GAA0909872.1"/>
    <property type="molecule type" value="Genomic_DNA"/>
</dbReference>
<accession>A0ABN1NKH7</accession>
<proteinExistence type="predicted"/>
<organism evidence="1 2">
    <name type="scientific">Streptomyces thermoalcalitolerans</name>
    <dbReference type="NCBI Taxonomy" id="65605"/>
    <lineage>
        <taxon>Bacteria</taxon>
        <taxon>Bacillati</taxon>
        <taxon>Actinomycetota</taxon>
        <taxon>Actinomycetes</taxon>
        <taxon>Kitasatosporales</taxon>
        <taxon>Streptomycetaceae</taxon>
        <taxon>Streptomyces</taxon>
    </lineage>
</organism>
<evidence type="ECO:0000313" key="1">
    <source>
        <dbReference type="EMBL" id="GAA0909872.1"/>
    </source>
</evidence>
<name>A0ABN1NKH7_9ACTN</name>
<sequence>MELEAALRSLSVGDPALHERGDNHAWVADWSGDIHGHDVYVLALGARNHPESIRLMLDDYAFEDVRTKHVRKLVRMVFTGDARVTRRRALSSKRFVLEVRADSTEYSASVSGDSMDGLST</sequence>
<gene>
    <name evidence="1" type="ORF">GCM10009549_18810</name>
</gene>